<dbReference type="Gene3D" id="1.10.4160.10">
    <property type="entry name" value="Hydantoin permease"/>
    <property type="match status" value="1"/>
</dbReference>
<keyword evidence="5 6" id="KW-0472">Membrane</keyword>
<evidence type="ECO:0000256" key="5">
    <source>
        <dbReference type="ARBA" id="ARBA00023136"/>
    </source>
</evidence>
<feature type="transmembrane region" description="Helical" evidence="6">
    <location>
        <begin position="484"/>
        <end position="503"/>
    </location>
</feature>
<dbReference type="PANTHER" id="PTHR30618:SF15">
    <property type="entry name" value="NICOTINAMIDE RIBOSIDE TRANSPORTER 1-RELATED"/>
    <property type="match status" value="1"/>
</dbReference>
<feature type="transmembrane region" description="Helical" evidence="6">
    <location>
        <begin position="70"/>
        <end position="91"/>
    </location>
</feature>
<comment type="similarity">
    <text evidence="2">Belongs to the purine-cytosine permease (2.A.39) family.</text>
</comment>
<dbReference type="OrthoDB" id="2018619at2759"/>
<feature type="transmembrane region" description="Helical" evidence="6">
    <location>
        <begin position="443"/>
        <end position="464"/>
    </location>
</feature>
<feature type="transmembrane region" description="Helical" evidence="6">
    <location>
        <begin position="128"/>
        <end position="151"/>
    </location>
</feature>
<keyword evidence="3 6" id="KW-0812">Transmembrane</keyword>
<comment type="subcellular location">
    <subcellularLocation>
        <location evidence="1">Membrane</location>
        <topology evidence="1">Multi-pass membrane protein</topology>
    </subcellularLocation>
</comment>
<dbReference type="RefSeq" id="XP_016633172.1">
    <property type="nucleotide sequence ID" value="XM_016776013.1"/>
</dbReference>
<dbReference type="AlphaFoldDB" id="A0A0D2K7A6"/>
<keyword evidence="4 6" id="KW-1133">Transmembrane helix</keyword>
<gene>
    <name evidence="7" type="ORF">Z520_05510</name>
</gene>
<feature type="transmembrane region" description="Helical" evidence="6">
    <location>
        <begin position="286"/>
        <end position="307"/>
    </location>
</feature>
<dbReference type="Pfam" id="PF02133">
    <property type="entry name" value="Transp_cyt_pur"/>
    <property type="match status" value="1"/>
</dbReference>
<evidence type="ECO:0000256" key="4">
    <source>
        <dbReference type="ARBA" id="ARBA00022989"/>
    </source>
</evidence>
<dbReference type="GO" id="GO:0015205">
    <property type="term" value="F:nucleobase transmembrane transporter activity"/>
    <property type="evidence" value="ECO:0007669"/>
    <property type="project" value="TreeGrafter"/>
</dbReference>
<feature type="transmembrane region" description="Helical" evidence="6">
    <location>
        <begin position="398"/>
        <end position="422"/>
    </location>
</feature>
<evidence type="ECO:0000256" key="6">
    <source>
        <dbReference type="SAM" id="Phobius"/>
    </source>
</evidence>
<evidence type="ECO:0000313" key="7">
    <source>
        <dbReference type="EMBL" id="KIX99049.1"/>
    </source>
</evidence>
<dbReference type="Proteomes" id="UP000053411">
    <property type="component" value="Unassembled WGS sequence"/>
</dbReference>
<dbReference type="InterPro" id="IPR001248">
    <property type="entry name" value="Pur-cyt_permease"/>
</dbReference>
<evidence type="ECO:0000256" key="1">
    <source>
        <dbReference type="ARBA" id="ARBA00004141"/>
    </source>
</evidence>
<feature type="transmembrane region" description="Helical" evidence="6">
    <location>
        <begin position="334"/>
        <end position="363"/>
    </location>
</feature>
<dbReference type="InterPro" id="IPR045225">
    <property type="entry name" value="Uracil/uridine/allantoin_perm"/>
</dbReference>
<accession>A0A0D2K7A6</accession>
<dbReference type="GeneID" id="27711256"/>
<feature type="transmembrane region" description="Helical" evidence="6">
    <location>
        <begin position="194"/>
        <end position="215"/>
    </location>
</feature>
<name>A0A0D2K7A6_9EURO</name>
<feature type="transmembrane region" description="Helical" evidence="6">
    <location>
        <begin position="39"/>
        <end position="58"/>
    </location>
</feature>
<reference evidence="7 8" key="1">
    <citation type="submission" date="2015-01" db="EMBL/GenBank/DDBJ databases">
        <title>The Genome Sequence of Fonsecaea multimorphosa CBS 102226.</title>
        <authorList>
            <consortium name="The Broad Institute Genomics Platform"/>
            <person name="Cuomo C."/>
            <person name="de Hoog S."/>
            <person name="Gorbushina A."/>
            <person name="Stielow B."/>
            <person name="Teixiera M."/>
            <person name="Abouelleil A."/>
            <person name="Chapman S.B."/>
            <person name="Priest M."/>
            <person name="Young S.K."/>
            <person name="Wortman J."/>
            <person name="Nusbaum C."/>
            <person name="Birren B."/>
        </authorList>
    </citation>
    <scope>NUCLEOTIDE SEQUENCE [LARGE SCALE GENOMIC DNA]</scope>
    <source>
        <strain evidence="7 8">CBS 102226</strain>
    </source>
</reference>
<evidence type="ECO:0000313" key="8">
    <source>
        <dbReference type="Proteomes" id="UP000053411"/>
    </source>
</evidence>
<dbReference type="PANTHER" id="PTHR30618">
    <property type="entry name" value="NCS1 FAMILY PURINE/PYRIMIDINE TRANSPORTER"/>
    <property type="match status" value="1"/>
</dbReference>
<dbReference type="VEuPathDB" id="FungiDB:Z520_05510"/>
<proteinExistence type="inferred from homology"/>
<protein>
    <recommendedName>
        <fullName evidence="9">Uracil permease</fullName>
    </recommendedName>
</protein>
<dbReference type="GO" id="GO:0005886">
    <property type="term" value="C:plasma membrane"/>
    <property type="evidence" value="ECO:0007669"/>
    <property type="project" value="TreeGrafter"/>
</dbReference>
<sequence>MGRLSALVDKLSLRDEHGQIVSAFYNEDIRPLPPSRRTWTGLTYFSYQCSVGVIIALWSLGSSLLAFGLNAWQCIILVICGYAVVGVLTAVGSEVGGRWHINFPVASRASWGIRGSVFPVLNRTVLNITWFSIESWFGSMCVKVTIGALWPSFYNMKNTFSTSLPMETNDFVAWFIFTFFCMFGVLVRPEVFHWPAVVTSCSMFITSLAMMAWFVNKVGGPGPLFKSTTALTGVEPSTGPHLAWMAVRGFSTVIASQATGVIGYADWGRFAKTTNAQRFPQALGMALADSYVAIIGIICASCGAALYPEAGLLWNPAVLLTQIQQHGPPSTRAAVFFASIPLLASQFLITVTGAAVAGGIDLAGIVPKFLDLRRGAWVVCIVGILAQPWQLANTSTKYVAVMGSYSIFLAPLTGILHCDYYLVRKQRLSLRDLYTPSATSSYWFFHGVNWRAAVSFCIGFFSFVPGFVHTVTPSIKVSAGWSHIFYLSYPVGYLGTAAVYYTLNHFFPPDELGKVDEYDYYQTFTPSEKPPFGIIMGLPPASNATSEQNLQSKKTEEVVEARLV</sequence>
<feature type="transmembrane region" description="Helical" evidence="6">
    <location>
        <begin position="171"/>
        <end position="187"/>
    </location>
</feature>
<evidence type="ECO:0000256" key="3">
    <source>
        <dbReference type="ARBA" id="ARBA00022692"/>
    </source>
</evidence>
<dbReference type="EMBL" id="KN848070">
    <property type="protein sequence ID" value="KIX99049.1"/>
    <property type="molecule type" value="Genomic_DNA"/>
</dbReference>
<evidence type="ECO:0000256" key="2">
    <source>
        <dbReference type="ARBA" id="ARBA00008974"/>
    </source>
</evidence>
<keyword evidence="8" id="KW-1185">Reference proteome</keyword>
<evidence type="ECO:0008006" key="9">
    <source>
        <dbReference type="Google" id="ProtNLM"/>
    </source>
</evidence>
<organism evidence="7 8">
    <name type="scientific">Fonsecaea multimorphosa CBS 102226</name>
    <dbReference type="NCBI Taxonomy" id="1442371"/>
    <lineage>
        <taxon>Eukaryota</taxon>
        <taxon>Fungi</taxon>
        <taxon>Dikarya</taxon>
        <taxon>Ascomycota</taxon>
        <taxon>Pezizomycotina</taxon>
        <taxon>Eurotiomycetes</taxon>
        <taxon>Chaetothyriomycetidae</taxon>
        <taxon>Chaetothyriales</taxon>
        <taxon>Herpotrichiellaceae</taxon>
        <taxon>Fonsecaea</taxon>
    </lineage>
</organism>